<evidence type="ECO:0000256" key="1">
    <source>
        <dbReference type="ARBA" id="ARBA00009437"/>
    </source>
</evidence>
<dbReference type="CDD" id="cd05466">
    <property type="entry name" value="PBP2_LTTR_substrate"/>
    <property type="match status" value="1"/>
</dbReference>
<protein>
    <submittedName>
        <fullName evidence="6">HTH-type transcriptional activator CmpR</fullName>
    </submittedName>
</protein>
<dbReference type="PANTHER" id="PTHR30126">
    <property type="entry name" value="HTH-TYPE TRANSCRIPTIONAL REGULATOR"/>
    <property type="match status" value="1"/>
</dbReference>
<dbReference type="Pfam" id="PF03466">
    <property type="entry name" value="LysR_substrate"/>
    <property type="match status" value="1"/>
</dbReference>
<sequence length="313" mass="35578">MMGDLPSIQQLECFIIYGRVQNFTRAAKEANITQSAFSAQMKNLESVLGVTLIQRSKRGSHLTEAGKVFLARITDWMDGLHKIVYDLQSANAAQPAELNVGILRTLGDIQVNRHIAHFRQTNKNLRFNVFDLETDQICRALQDDRLDVASTYYVADSLPAGGAAEYETAHFCWDNLVYYAPLLQPRVVPVTREAIARLPIVIYPKNYFMNKTFHAYFAPVLEKETPVISARLSTPYAMVYYCQQNGAGALLPERLLRALGCRDGWYELAQPLRVDACLIYKKNSPKIDLIRDYVSHVLQSFDEGQDSIHREKR</sequence>
<organism evidence="6 7">
    <name type="scientific">Mitsuokella jalaludinii</name>
    <dbReference type="NCBI Taxonomy" id="187979"/>
    <lineage>
        <taxon>Bacteria</taxon>
        <taxon>Bacillati</taxon>
        <taxon>Bacillota</taxon>
        <taxon>Negativicutes</taxon>
        <taxon>Selenomonadales</taxon>
        <taxon>Selenomonadaceae</taxon>
        <taxon>Mitsuokella</taxon>
    </lineage>
</organism>
<dbReference type="PANTHER" id="PTHR30126:SF40">
    <property type="entry name" value="HTH-TYPE TRANSCRIPTIONAL REGULATOR GLTR"/>
    <property type="match status" value="1"/>
</dbReference>
<dbReference type="SUPFAM" id="SSF46785">
    <property type="entry name" value="Winged helix' DNA-binding domain"/>
    <property type="match status" value="1"/>
</dbReference>
<proteinExistence type="inferred from homology"/>
<dbReference type="InterPro" id="IPR005119">
    <property type="entry name" value="LysR_subst-bd"/>
</dbReference>
<dbReference type="GO" id="GO:0000976">
    <property type="term" value="F:transcription cis-regulatory region binding"/>
    <property type="evidence" value="ECO:0007669"/>
    <property type="project" value="TreeGrafter"/>
</dbReference>
<dbReference type="eggNOG" id="COG0583">
    <property type="taxonomic scope" value="Bacteria"/>
</dbReference>
<dbReference type="PRINTS" id="PR00039">
    <property type="entry name" value="HTHLYSR"/>
</dbReference>
<dbReference type="OrthoDB" id="1631201at2"/>
<dbReference type="GO" id="GO:0003700">
    <property type="term" value="F:DNA-binding transcription factor activity"/>
    <property type="evidence" value="ECO:0007669"/>
    <property type="project" value="InterPro"/>
</dbReference>
<evidence type="ECO:0000256" key="2">
    <source>
        <dbReference type="ARBA" id="ARBA00023015"/>
    </source>
</evidence>
<evidence type="ECO:0000259" key="5">
    <source>
        <dbReference type="PROSITE" id="PS50931"/>
    </source>
</evidence>
<dbReference type="Proteomes" id="UP000095546">
    <property type="component" value="Unassembled WGS sequence"/>
</dbReference>
<keyword evidence="3" id="KW-0238">DNA-binding</keyword>
<evidence type="ECO:0000256" key="4">
    <source>
        <dbReference type="ARBA" id="ARBA00023163"/>
    </source>
</evidence>
<dbReference type="InterPro" id="IPR036388">
    <property type="entry name" value="WH-like_DNA-bd_sf"/>
</dbReference>
<dbReference type="Gene3D" id="3.40.190.290">
    <property type="match status" value="1"/>
</dbReference>
<dbReference type="PROSITE" id="PS50931">
    <property type="entry name" value="HTH_LYSR"/>
    <property type="match status" value="1"/>
</dbReference>
<dbReference type="Pfam" id="PF00126">
    <property type="entry name" value="HTH_1"/>
    <property type="match status" value="1"/>
</dbReference>
<dbReference type="AlphaFoldDB" id="A0A173Z3J7"/>
<dbReference type="InterPro" id="IPR000847">
    <property type="entry name" value="LysR_HTH_N"/>
</dbReference>
<dbReference type="EMBL" id="CYYU01000006">
    <property type="protein sequence ID" value="CUN70951.1"/>
    <property type="molecule type" value="Genomic_DNA"/>
</dbReference>
<comment type="similarity">
    <text evidence="1">Belongs to the LysR transcriptional regulatory family.</text>
</comment>
<evidence type="ECO:0000313" key="7">
    <source>
        <dbReference type="Proteomes" id="UP000095546"/>
    </source>
</evidence>
<reference evidence="6 7" key="1">
    <citation type="submission" date="2015-09" db="EMBL/GenBank/DDBJ databases">
        <authorList>
            <consortium name="Pathogen Informatics"/>
        </authorList>
    </citation>
    <scope>NUCLEOTIDE SEQUENCE [LARGE SCALE GENOMIC DNA]</scope>
    <source>
        <strain evidence="6 7">2789STDY5608828</strain>
    </source>
</reference>
<dbReference type="SUPFAM" id="SSF53850">
    <property type="entry name" value="Periplasmic binding protein-like II"/>
    <property type="match status" value="1"/>
</dbReference>
<keyword evidence="2" id="KW-0805">Transcription regulation</keyword>
<dbReference type="InterPro" id="IPR036390">
    <property type="entry name" value="WH_DNA-bd_sf"/>
</dbReference>
<name>A0A173Z3J7_9FIRM</name>
<keyword evidence="4" id="KW-0804">Transcription</keyword>
<feature type="domain" description="HTH lysR-type" evidence="5">
    <location>
        <begin position="6"/>
        <end position="63"/>
    </location>
</feature>
<dbReference type="Gene3D" id="1.10.10.10">
    <property type="entry name" value="Winged helix-like DNA-binding domain superfamily/Winged helix DNA-binding domain"/>
    <property type="match status" value="1"/>
</dbReference>
<dbReference type="STRING" id="187979.ERS852385_01152"/>
<keyword evidence="7" id="KW-1185">Reference proteome</keyword>
<accession>A0A173Z3J7</accession>
<evidence type="ECO:0000313" key="6">
    <source>
        <dbReference type="EMBL" id="CUN70951.1"/>
    </source>
</evidence>
<evidence type="ECO:0000256" key="3">
    <source>
        <dbReference type="ARBA" id="ARBA00023125"/>
    </source>
</evidence>
<gene>
    <name evidence="6" type="primary">cmpR_1</name>
    <name evidence="6" type="ORF">ERS852385_01152</name>
</gene>